<sequence>MQGCEKEGPLLKDGFMIHPWNYHDFQLITLLVVDEFGAGCPVAFCLSNRIDTVAMSRYFVYTRKILVSDDNSTYINAWSNIMSNPDYHLLCKWHVDRSWRKNLNKKNRKDIINLTQQMLSCLNKPGQTFIKSYGLWPWLSRFSAFSNIFCFHQPTLNYNTLWFFLIWRSILKLTIDDYLIY</sequence>
<name>A0A6G0XE37_APHCR</name>
<organism evidence="1 2">
    <name type="scientific">Aphis craccivora</name>
    <name type="common">Cowpea aphid</name>
    <dbReference type="NCBI Taxonomy" id="307492"/>
    <lineage>
        <taxon>Eukaryota</taxon>
        <taxon>Metazoa</taxon>
        <taxon>Ecdysozoa</taxon>
        <taxon>Arthropoda</taxon>
        <taxon>Hexapoda</taxon>
        <taxon>Insecta</taxon>
        <taxon>Pterygota</taxon>
        <taxon>Neoptera</taxon>
        <taxon>Paraneoptera</taxon>
        <taxon>Hemiptera</taxon>
        <taxon>Sternorrhyncha</taxon>
        <taxon>Aphidomorpha</taxon>
        <taxon>Aphidoidea</taxon>
        <taxon>Aphididae</taxon>
        <taxon>Aphidini</taxon>
        <taxon>Aphis</taxon>
        <taxon>Aphis</taxon>
    </lineage>
</organism>
<dbReference type="AlphaFoldDB" id="A0A6G0XE37"/>
<reference evidence="1 2" key="1">
    <citation type="submission" date="2019-08" db="EMBL/GenBank/DDBJ databases">
        <title>Whole genome of Aphis craccivora.</title>
        <authorList>
            <person name="Voronova N.V."/>
            <person name="Shulinski R.S."/>
            <person name="Bandarenka Y.V."/>
            <person name="Zhorov D.G."/>
            <person name="Warner D."/>
        </authorList>
    </citation>
    <scope>NUCLEOTIDE SEQUENCE [LARGE SCALE GENOMIC DNA]</scope>
    <source>
        <strain evidence="1">180601</strain>
        <tissue evidence="1">Whole Body</tissue>
    </source>
</reference>
<keyword evidence="2" id="KW-1185">Reference proteome</keyword>
<dbReference type="OrthoDB" id="10031901at2759"/>
<evidence type="ECO:0000313" key="1">
    <source>
        <dbReference type="EMBL" id="KAF0738422.1"/>
    </source>
</evidence>
<accession>A0A6G0XE37</accession>
<dbReference type="Proteomes" id="UP000478052">
    <property type="component" value="Unassembled WGS sequence"/>
</dbReference>
<gene>
    <name evidence="1" type="ORF">FWK35_00019706</name>
</gene>
<evidence type="ECO:0000313" key="2">
    <source>
        <dbReference type="Proteomes" id="UP000478052"/>
    </source>
</evidence>
<dbReference type="EMBL" id="VUJU01007922">
    <property type="protein sequence ID" value="KAF0738422.1"/>
    <property type="molecule type" value="Genomic_DNA"/>
</dbReference>
<comment type="caution">
    <text evidence="1">The sequence shown here is derived from an EMBL/GenBank/DDBJ whole genome shotgun (WGS) entry which is preliminary data.</text>
</comment>
<protein>
    <submittedName>
        <fullName evidence="1">SWIM-type domain-containing protein</fullName>
    </submittedName>
</protein>
<proteinExistence type="predicted"/>